<evidence type="ECO:0000256" key="1">
    <source>
        <dbReference type="ARBA" id="ARBA00006534"/>
    </source>
</evidence>
<reference evidence="5" key="1">
    <citation type="submission" date="2022-03" db="EMBL/GenBank/DDBJ databases">
        <authorList>
            <person name="Martin H S."/>
        </authorList>
    </citation>
    <scope>NUCLEOTIDE SEQUENCE</scope>
</reference>
<gene>
    <name evidence="5" type="ORF">IPOD504_LOCUS13772</name>
</gene>
<comment type="similarity">
    <text evidence="1">Belongs to the peptidase S51 family.</text>
</comment>
<dbReference type="Gene3D" id="3.40.50.880">
    <property type="match status" value="1"/>
</dbReference>
<evidence type="ECO:0000313" key="5">
    <source>
        <dbReference type="EMBL" id="CAH2067204.1"/>
    </source>
</evidence>
<keyword evidence="2" id="KW-0645">Protease</keyword>
<sequence>MLEFAKKEICAFLNKNSINELVFIPYAQNNFNEYTKKIKDIIDPWGFSVTAIGLVPFNINPHYIDKNENETHKGETRDQRINEFIDMPYAKAVLGLREGSILHIDGNSLTIKGVAGAVLFKKGQKKTEYCVGDNVSFLFEE</sequence>
<dbReference type="InterPro" id="IPR029062">
    <property type="entry name" value="Class_I_gatase-like"/>
</dbReference>
<name>A0ABN8IWU3_9NEOP</name>
<organism evidence="5 6">
    <name type="scientific">Iphiclides podalirius</name>
    <name type="common">scarce swallowtail</name>
    <dbReference type="NCBI Taxonomy" id="110791"/>
    <lineage>
        <taxon>Eukaryota</taxon>
        <taxon>Metazoa</taxon>
        <taxon>Ecdysozoa</taxon>
        <taxon>Arthropoda</taxon>
        <taxon>Hexapoda</taxon>
        <taxon>Insecta</taxon>
        <taxon>Pterygota</taxon>
        <taxon>Neoptera</taxon>
        <taxon>Endopterygota</taxon>
        <taxon>Lepidoptera</taxon>
        <taxon>Glossata</taxon>
        <taxon>Ditrysia</taxon>
        <taxon>Papilionoidea</taxon>
        <taxon>Papilionidae</taxon>
        <taxon>Papilioninae</taxon>
        <taxon>Iphiclides</taxon>
    </lineage>
</organism>
<keyword evidence="6" id="KW-1185">Reference proteome</keyword>
<keyword evidence="4" id="KW-0720">Serine protease</keyword>
<dbReference type="InterPro" id="IPR005320">
    <property type="entry name" value="Peptidase_S51"/>
</dbReference>
<evidence type="ECO:0000256" key="2">
    <source>
        <dbReference type="ARBA" id="ARBA00022670"/>
    </source>
</evidence>
<dbReference type="PANTHER" id="PTHR20842">
    <property type="entry name" value="PROTEASE S51 ALPHA-ASPARTYL DIPEPTIDASE"/>
    <property type="match status" value="1"/>
</dbReference>
<accession>A0ABN8IWU3</accession>
<dbReference type="Pfam" id="PF03575">
    <property type="entry name" value="Peptidase_S51"/>
    <property type="match status" value="1"/>
</dbReference>
<dbReference type="PANTHER" id="PTHR20842:SF0">
    <property type="entry name" value="ALPHA-ASPARTYL DIPEPTIDASE"/>
    <property type="match status" value="1"/>
</dbReference>
<dbReference type="EMBL" id="OW152816">
    <property type="protein sequence ID" value="CAH2067204.1"/>
    <property type="molecule type" value="Genomic_DNA"/>
</dbReference>
<feature type="non-terminal residue" evidence="5">
    <location>
        <position position="1"/>
    </location>
</feature>
<dbReference type="Proteomes" id="UP000837857">
    <property type="component" value="Chromosome 4"/>
</dbReference>
<keyword evidence="3" id="KW-0378">Hydrolase</keyword>
<evidence type="ECO:0000256" key="3">
    <source>
        <dbReference type="ARBA" id="ARBA00022801"/>
    </source>
</evidence>
<protein>
    <submittedName>
        <fullName evidence="5">Uncharacterized protein</fullName>
    </submittedName>
</protein>
<proteinExistence type="inferred from homology"/>
<evidence type="ECO:0000256" key="4">
    <source>
        <dbReference type="ARBA" id="ARBA00022825"/>
    </source>
</evidence>
<evidence type="ECO:0000313" key="6">
    <source>
        <dbReference type="Proteomes" id="UP000837857"/>
    </source>
</evidence>